<evidence type="ECO:0000313" key="1">
    <source>
        <dbReference type="EMBL" id="MPC23004.1"/>
    </source>
</evidence>
<dbReference type="Proteomes" id="UP000324222">
    <property type="component" value="Unassembled WGS sequence"/>
</dbReference>
<gene>
    <name evidence="1" type="ORF">E2C01_016036</name>
</gene>
<evidence type="ECO:0000313" key="2">
    <source>
        <dbReference type="Proteomes" id="UP000324222"/>
    </source>
</evidence>
<keyword evidence="2" id="KW-1185">Reference proteome</keyword>
<organism evidence="1 2">
    <name type="scientific">Portunus trituberculatus</name>
    <name type="common">Swimming crab</name>
    <name type="synonym">Neptunus trituberculatus</name>
    <dbReference type="NCBI Taxonomy" id="210409"/>
    <lineage>
        <taxon>Eukaryota</taxon>
        <taxon>Metazoa</taxon>
        <taxon>Ecdysozoa</taxon>
        <taxon>Arthropoda</taxon>
        <taxon>Crustacea</taxon>
        <taxon>Multicrustacea</taxon>
        <taxon>Malacostraca</taxon>
        <taxon>Eumalacostraca</taxon>
        <taxon>Eucarida</taxon>
        <taxon>Decapoda</taxon>
        <taxon>Pleocyemata</taxon>
        <taxon>Brachyura</taxon>
        <taxon>Eubrachyura</taxon>
        <taxon>Portunoidea</taxon>
        <taxon>Portunidae</taxon>
        <taxon>Portuninae</taxon>
        <taxon>Portunus</taxon>
    </lineage>
</organism>
<dbReference type="EMBL" id="VSRR010001153">
    <property type="protein sequence ID" value="MPC23004.1"/>
    <property type="molecule type" value="Genomic_DNA"/>
</dbReference>
<proteinExistence type="predicted"/>
<sequence>MAVPPKDSHRFEEYCQDINEVIQYNVVHFIKRVQRVSRVYPVTCLPDAVTRAGHDTLNR</sequence>
<name>A0A5B7DPP4_PORTR</name>
<dbReference type="AlphaFoldDB" id="A0A5B7DPP4"/>
<protein>
    <submittedName>
        <fullName evidence="1">Uncharacterized protein</fullName>
    </submittedName>
</protein>
<comment type="caution">
    <text evidence="1">The sequence shown here is derived from an EMBL/GenBank/DDBJ whole genome shotgun (WGS) entry which is preliminary data.</text>
</comment>
<reference evidence="1 2" key="1">
    <citation type="submission" date="2019-05" db="EMBL/GenBank/DDBJ databases">
        <title>Another draft genome of Portunus trituberculatus and its Hox gene families provides insights of decapod evolution.</title>
        <authorList>
            <person name="Jeong J.-H."/>
            <person name="Song I."/>
            <person name="Kim S."/>
            <person name="Choi T."/>
            <person name="Kim D."/>
            <person name="Ryu S."/>
            <person name="Kim W."/>
        </authorList>
    </citation>
    <scope>NUCLEOTIDE SEQUENCE [LARGE SCALE GENOMIC DNA]</scope>
    <source>
        <tissue evidence="1">Muscle</tissue>
    </source>
</reference>
<accession>A0A5B7DPP4</accession>